<dbReference type="EMBL" id="QAOQ01000002">
    <property type="protein sequence ID" value="PTR00075.1"/>
    <property type="molecule type" value="Genomic_DNA"/>
</dbReference>
<evidence type="ECO:0000259" key="1">
    <source>
        <dbReference type="Pfam" id="PF07883"/>
    </source>
</evidence>
<dbReference type="OrthoDB" id="3395710at2"/>
<protein>
    <submittedName>
        <fullName evidence="2">Cupin domain-containing protein</fullName>
    </submittedName>
</protein>
<evidence type="ECO:0000313" key="3">
    <source>
        <dbReference type="Proteomes" id="UP000244168"/>
    </source>
</evidence>
<keyword evidence="3" id="KW-1185">Reference proteome</keyword>
<accession>A0A2T5JE90</accession>
<feature type="domain" description="Cupin type-2" evidence="1">
    <location>
        <begin position="91"/>
        <end position="144"/>
    </location>
</feature>
<reference evidence="2 3" key="1">
    <citation type="submission" date="2018-04" db="EMBL/GenBank/DDBJ databases">
        <title>Genomic Encyclopedia of Archaeal and Bacterial Type Strains, Phase II (KMG-II): from individual species to whole genera.</title>
        <authorList>
            <person name="Goeker M."/>
        </authorList>
    </citation>
    <scope>NUCLEOTIDE SEQUENCE [LARGE SCALE GENOMIC DNA]</scope>
    <source>
        <strain evidence="2 3">DSM 26809</strain>
    </source>
</reference>
<evidence type="ECO:0000313" key="2">
    <source>
        <dbReference type="EMBL" id="PTR00075.1"/>
    </source>
</evidence>
<dbReference type="AlphaFoldDB" id="A0A2T5JE90"/>
<dbReference type="InterPro" id="IPR013096">
    <property type="entry name" value="Cupin_2"/>
</dbReference>
<proteinExistence type="predicted"/>
<sequence>MPLAPQDKLLSQILPHCEPHRRMKDRVLGKLGFEGQQLYLDNLPATDRYANHLSWLRVLAPLLPHTIETIFMQEIRRDENLSQLLVVSRIDVPEETHDQEAESFFILEGKCACTVGKKIFYLSAGDYLDIPLHIPHDVKLLSHQVTAIVQRRFQI</sequence>
<dbReference type="Proteomes" id="UP000244168">
    <property type="component" value="Unassembled WGS sequence"/>
</dbReference>
<organism evidence="2 3">
    <name type="scientific">Mucilaginibacter yixingensis</name>
    <dbReference type="NCBI Taxonomy" id="1295612"/>
    <lineage>
        <taxon>Bacteria</taxon>
        <taxon>Pseudomonadati</taxon>
        <taxon>Bacteroidota</taxon>
        <taxon>Sphingobacteriia</taxon>
        <taxon>Sphingobacteriales</taxon>
        <taxon>Sphingobacteriaceae</taxon>
        <taxon>Mucilaginibacter</taxon>
    </lineage>
</organism>
<dbReference type="Gene3D" id="2.60.120.10">
    <property type="entry name" value="Jelly Rolls"/>
    <property type="match status" value="1"/>
</dbReference>
<gene>
    <name evidence="2" type="ORF">C8P68_102907</name>
</gene>
<dbReference type="InterPro" id="IPR011051">
    <property type="entry name" value="RmlC_Cupin_sf"/>
</dbReference>
<name>A0A2T5JE90_9SPHI</name>
<comment type="caution">
    <text evidence="2">The sequence shown here is derived from an EMBL/GenBank/DDBJ whole genome shotgun (WGS) entry which is preliminary data.</text>
</comment>
<dbReference type="RefSeq" id="WP_107827966.1">
    <property type="nucleotide sequence ID" value="NZ_QAOQ01000002.1"/>
</dbReference>
<dbReference type="Pfam" id="PF07883">
    <property type="entry name" value="Cupin_2"/>
    <property type="match status" value="1"/>
</dbReference>
<dbReference type="SUPFAM" id="SSF51182">
    <property type="entry name" value="RmlC-like cupins"/>
    <property type="match status" value="1"/>
</dbReference>
<dbReference type="InterPro" id="IPR014710">
    <property type="entry name" value="RmlC-like_jellyroll"/>
</dbReference>